<protein>
    <recommendedName>
        <fullName evidence="4">DUF4350 domain-containing protein</fullName>
    </recommendedName>
</protein>
<keyword evidence="3" id="KW-1185">Reference proteome</keyword>
<organism evidence="2 3">
    <name type="scientific">Sphingomonas hankookensis</name>
    <dbReference type="NCBI Taxonomy" id="563996"/>
    <lineage>
        <taxon>Bacteria</taxon>
        <taxon>Pseudomonadati</taxon>
        <taxon>Pseudomonadota</taxon>
        <taxon>Alphaproteobacteria</taxon>
        <taxon>Sphingomonadales</taxon>
        <taxon>Sphingomonadaceae</taxon>
        <taxon>Sphingomonas</taxon>
    </lineage>
</organism>
<dbReference type="Proteomes" id="UP000076609">
    <property type="component" value="Unassembled WGS sequence"/>
</dbReference>
<keyword evidence="1" id="KW-0812">Transmembrane</keyword>
<feature type="transmembrane region" description="Helical" evidence="1">
    <location>
        <begin position="282"/>
        <end position="306"/>
    </location>
</feature>
<keyword evidence="1" id="KW-1133">Transmembrane helix</keyword>
<comment type="caution">
    <text evidence="2">The sequence shown here is derived from an EMBL/GenBank/DDBJ whole genome shotgun (WGS) entry which is preliminary data.</text>
</comment>
<evidence type="ECO:0000313" key="2">
    <source>
        <dbReference type="EMBL" id="KZE17130.1"/>
    </source>
</evidence>
<gene>
    <name evidence="2" type="ORF">AVT10_11780</name>
</gene>
<dbReference type="RefSeq" id="WP_066689299.1">
    <property type="nucleotide sequence ID" value="NZ_CP117025.1"/>
</dbReference>
<sequence length="408" mass="43806">MSQPSPFAARTVVILVIGGALLLLASILMSGFGDEIARATGEAPAADRKDGAGYHAFQRLVEAVQPPEGDVTESTAAASILILTPTEATRPEDVRAIVNQRIALASRMTGGDDFVAREGHPLLRYATLIILPKWQVEKLPLQGGRVQRTGQVDGAKLQQLVPAEAEWHTEDRSDIGVMRAEYPGLRAFALPDRRVNAMAGDTITPLIGARDGAAVLGQIGSSDTFVLVDPDLVNNRAMADERNAKAALAMLRAIDPEHDGRALFDRSLHYTRGDRNLVKLLFLPPFLGVTLALIAAAVLAGIAAAGRFGPPLRERRAVAAGKRALIDNIVALTRLAGRTPLVGPRYADMMLELLSRRLLAGEAPSADRLDRVHPGYSELDRRLRDARTESEALAAAKDLTAWKKETGA</sequence>
<feature type="transmembrane region" description="Helical" evidence="1">
    <location>
        <begin position="12"/>
        <end position="32"/>
    </location>
</feature>
<proteinExistence type="predicted"/>
<reference evidence="3" key="1">
    <citation type="submission" date="2016-01" db="EMBL/GenBank/DDBJ databases">
        <title>Draft genome of Chromobacterium sp. F49.</title>
        <authorList>
            <person name="Hong K.W."/>
        </authorList>
    </citation>
    <scope>NUCLEOTIDE SEQUENCE [LARGE SCALE GENOMIC DNA]</scope>
    <source>
        <strain evidence="3">CN3</strain>
    </source>
</reference>
<evidence type="ECO:0008006" key="4">
    <source>
        <dbReference type="Google" id="ProtNLM"/>
    </source>
</evidence>
<evidence type="ECO:0000256" key="1">
    <source>
        <dbReference type="SAM" id="Phobius"/>
    </source>
</evidence>
<evidence type="ECO:0000313" key="3">
    <source>
        <dbReference type="Proteomes" id="UP000076609"/>
    </source>
</evidence>
<accession>A0ABR5YFP2</accession>
<dbReference type="EMBL" id="LQQO01000007">
    <property type="protein sequence ID" value="KZE17130.1"/>
    <property type="molecule type" value="Genomic_DNA"/>
</dbReference>
<name>A0ABR5YFP2_9SPHN</name>
<keyword evidence="1" id="KW-0472">Membrane</keyword>